<dbReference type="CDD" id="cd06442">
    <property type="entry name" value="DPM1_like"/>
    <property type="match status" value="1"/>
</dbReference>
<accession>A0A919U4H3</accession>
<dbReference type="Proteomes" id="UP000642125">
    <property type="component" value="Unassembled WGS sequence"/>
</dbReference>
<protein>
    <submittedName>
        <fullName evidence="5">Dolichol-phosphate mannosyltransferase</fullName>
    </submittedName>
</protein>
<dbReference type="Pfam" id="PF00535">
    <property type="entry name" value="Glycos_transf_2"/>
    <property type="match status" value="1"/>
</dbReference>
<keyword evidence="3" id="KW-0808">Transferase</keyword>
<reference evidence="5" key="1">
    <citation type="submission" date="2021-01" db="EMBL/GenBank/DDBJ databases">
        <title>Whole genome shotgun sequence of Cellulomonas pakistanensis NBRC 110800.</title>
        <authorList>
            <person name="Komaki H."/>
            <person name="Tamura T."/>
        </authorList>
    </citation>
    <scope>NUCLEOTIDE SEQUENCE</scope>
    <source>
        <strain evidence="5">NBRC 110800</strain>
    </source>
</reference>
<evidence type="ECO:0000313" key="6">
    <source>
        <dbReference type="Proteomes" id="UP000642125"/>
    </source>
</evidence>
<dbReference type="InterPro" id="IPR001173">
    <property type="entry name" value="Glyco_trans_2-like"/>
</dbReference>
<dbReference type="PANTHER" id="PTHR43398:SF1">
    <property type="entry name" value="DOLICHOL-PHOSPHATE MANNOSYLTRANSFERASE SUBUNIT 1"/>
    <property type="match status" value="1"/>
</dbReference>
<evidence type="ECO:0000256" key="1">
    <source>
        <dbReference type="ARBA" id="ARBA00006739"/>
    </source>
</evidence>
<keyword evidence="2 5" id="KW-0328">Glycosyltransferase</keyword>
<feature type="domain" description="Glycosyltransferase 2-like" evidence="4">
    <location>
        <begin position="21"/>
        <end position="185"/>
    </location>
</feature>
<name>A0A919U4H3_9CELL</name>
<dbReference type="EMBL" id="BONO01000002">
    <property type="protein sequence ID" value="GIG35064.1"/>
    <property type="molecule type" value="Genomic_DNA"/>
</dbReference>
<dbReference type="GO" id="GO:0004582">
    <property type="term" value="F:dolichyl-phosphate beta-D-mannosyltransferase activity"/>
    <property type="evidence" value="ECO:0007669"/>
    <property type="project" value="InterPro"/>
</dbReference>
<dbReference type="InterPro" id="IPR029044">
    <property type="entry name" value="Nucleotide-diphossugar_trans"/>
</dbReference>
<gene>
    <name evidence="5" type="ORF">Cpa01nite_04450</name>
</gene>
<comment type="similarity">
    <text evidence="1">Belongs to the glycosyltransferase 2 family.</text>
</comment>
<dbReference type="GO" id="GO:0009247">
    <property type="term" value="P:glycolipid biosynthetic process"/>
    <property type="evidence" value="ECO:0007669"/>
    <property type="project" value="TreeGrafter"/>
</dbReference>
<dbReference type="Gene3D" id="3.90.550.10">
    <property type="entry name" value="Spore Coat Polysaccharide Biosynthesis Protein SpsA, Chain A"/>
    <property type="match status" value="1"/>
</dbReference>
<dbReference type="AlphaFoldDB" id="A0A919U4H3"/>
<organism evidence="5 6">
    <name type="scientific">Cellulomonas pakistanensis</name>
    <dbReference type="NCBI Taxonomy" id="992287"/>
    <lineage>
        <taxon>Bacteria</taxon>
        <taxon>Bacillati</taxon>
        <taxon>Actinomycetota</taxon>
        <taxon>Actinomycetes</taxon>
        <taxon>Micrococcales</taxon>
        <taxon>Cellulomonadaceae</taxon>
        <taxon>Cellulomonas</taxon>
    </lineage>
</organism>
<evidence type="ECO:0000256" key="3">
    <source>
        <dbReference type="ARBA" id="ARBA00022679"/>
    </source>
</evidence>
<dbReference type="InterPro" id="IPR039528">
    <property type="entry name" value="DPM1-like"/>
</dbReference>
<dbReference type="GO" id="GO:0016020">
    <property type="term" value="C:membrane"/>
    <property type="evidence" value="ECO:0007669"/>
    <property type="project" value="GOC"/>
</dbReference>
<dbReference type="SUPFAM" id="SSF53448">
    <property type="entry name" value="Nucleotide-diphospho-sugar transferases"/>
    <property type="match status" value="1"/>
</dbReference>
<sequence length="269" mass="29612">MTADPHGPADPTPGAARRVLVVMPTYDERDSLPRALAALRRHVPAADVLVVDDASPDGTGELAERIAAEDAADRDRTAIHVLHRTGKQGLGTAYVAGFRWALERGYDAVVEMDADGSHRAEDLPRLLDRVADAELVVGSRWVRGGRVVNWPVHRQLLSRGANTYAWLAMGLPVRDATAGFRVYRSGTLGRLALDEVASHGYCFQIDMAWRVLKAGGRVVEVPITFVERAEGRSKMSRSIVVEALVRVTVWGAQERVRQLRDLARRVRRG</sequence>
<dbReference type="PANTHER" id="PTHR43398">
    <property type="entry name" value="DOLICHOL-PHOSPHATE MANNOSYLTRANSFERASE SUBUNIT 1"/>
    <property type="match status" value="1"/>
</dbReference>
<evidence type="ECO:0000256" key="2">
    <source>
        <dbReference type="ARBA" id="ARBA00022676"/>
    </source>
</evidence>
<proteinExistence type="inferred from homology"/>
<keyword evidence="6" id="KW-1185">Reference proteome</keyword>
<dbReference type="FunFam" id="3.90.550.10:FF:000122">
    <property type="entry name" value="Dolichol-phosphate mannosyltransferase subunit 1"/>
    <property type="match status" value="1"/>
</dbReference>
<comment type="caution">
    <text evidence="5">The sequence shown here is derived from an EMBL/GenBank/DDBJ whole genome shotgun (WGS) entry which is preliminary data.</text>
</comment>
<evidence type="ECO:0000259" key="4">
    <source>
        <dbReference type="Pfam" id="PF00535"/>
    </source>
</evidence>
<evidence type="ECO:0000313" key="5">
    <source>
        <dbReference type="EMBL" id="GIG35064.1"/>
    </source>
</evidence>